<dbReference type="Proteomes" id="UP001165063">
    <property type="component" value="Unassembled WGS sequence"/>
</dbReference>
<reference evidence="1" key="1">
    <citation type="submission" date="2023-04" db="EMBL/GenBank/DDBJ databases">
        <title>Ambrosiozyma monospora NBRC 1965.</title>
        <authorList>
            <person name="Ichikawa N."/>
            <person name="Sato H."/>
            <person name="Tonouchi N."/>
        </authorList>
    </citation>
    <scope>NUCLEOTIDE SEQUENCE</scope>
    <source>
        <strain evidence="1">NBRC 1965</strain>
    </source>
</reference>
<proteinExistence type="predicted"/>
<evidence type="ECO:0000313" key="2">
    <source>
        <dbReference type="Proteomes" id="UP001165063"/>
    </source>
</evidence>
<comment type="caution">
    <text evidence="1">The sequence shown here is derived from an EMBL/GenBank/DDBJ whole genome shotgun (WGS) entry which is preliminary data.</text>
</comment>
<keyword evidence="2" id="KW-1185">Reference proteome</keyword>
<dbReference type="AlphaFoldDB" id="A0A9W6YS79"/>
<name>A0A9W6YS79_AMBMO</name>
<evidence type="ECO:0000313" key="1">
    <source>
        <dbReference type="EMBL" id="GMG20466.1"/>
    </source>
</evidence>
<gene>
    <name evidence="1" type="ORF">Amon01_000125400</name>
</gene>
<sequence>MSLTTISTTSANFPISNFNSLEQHDDTLPLVLSHIPNELLYFIFEQVITINLTTLQICKLISLNDSKLNAIISSILLNNCSLEIVATKGVQFISGGNDGHHKSKLDFMPFQSSELTVLVNFLTTRNIKLRKIILTNVRDCFLKIVSDLRIQTLLTSCCHELDVRVFDICYSVVPHLSYLSRATSITMPGSIILPDLLASKPKELKHLTLSLPSDTKTITKVFIKLKSWFSEYYPFNVKKKLTLKLVPDKPVSNIVVQMLESLPLRKNIDLELHLICSGYKILKSLTSLKHHVTKLKYTIDHQELCLDWLADWDHLISLKLCWFKQVPYMMSDPSYNLSTFAFIPLVNSSIEQLYLENVPGNIHLFTDQLPRLLSLDAEMCCLSKSFFNNLSTNLKLLKMNDCKLIRSSLHSDNSTMDINLPEGLVSLKLIGDANTLELPIVTNWHDLN</sequence>
<organism evidence="1 2">
    <name type="scientific">Ambrosiozyma monospora</name>
    <name type="common">Yeast</name>
    <name type="synonym">Endomycopsis monosporus</name>
    <dbReference type="NCBI Taxonomy" id="43982"/>
    <lineage>
        <taxon>Eukaryota</taxon>
        <taxon>Fungi</taxon>
        <taxon>Dikarya</taxon>
        <taxon>Ascomycota</taxon>
        <taxon>Saccharomycotina</taxon>
        <taxon>Pichiomycetes</taxon>
        <taxon>Pichiales</taxon>
        <taxon>Pichiaceae</taxon>
        <taxon>Ambrosiozyma</taxon>
    </lineage>
</organism>
<accession>A0A9W6YS79</accession>
<protein>
    <submittedName>
        <fullName evidence="1">Unnamed protein product</fullName>
    </submittedName>
</protein>
<dbReference type="EMBL" id="BSXU01000377">
    <property type="protein sequence ID" value="GMG20466.1"/>
    <property type="molecule type" value="Genomic_DNA"/>
</dbReference>